<dbReference type="AlphaFoldDB" id="A0A934HUH1"/>
<reference evidence="1" key="1">
    <citation type="submission" date="2020-12" db="EMBL/GenBank/DDBJ databases">
        <title>Clostridium thailandense sp. nov., a novel acetogenic bacterium isolated from peat land soil in Thailand.</title>
        <authorList>
            <person name="Chaikitkaew S."/>
            <person name="Birkeland N.K."/>
        </authorList>
    </citation>
    <scope>NUCLEOTIDE SEQUENCE</scope>
    <source>
        <strain evidence="1">DSM 17425</strain>
    </source>
</reference>
<evidence type="ECO:0000313" key="2">
    <source>
        <dbReference type="Proteomes" id="UP000622687"/>
    </source>
</evidence>
<organism evidence="1 2">
    <name type="scientific">Clostridium aciditolerans</name>
    <dbReference type="NCBI Taxonomy" id="339861"/>
    <lineage>
        <taxon>Bacteria</taxon>
        <taxon>Bacillati</taxon>
        <taxon>Bacillota</taxon>
        <taxon>Clostridia</taxon>
        <taxon>Eubacteriales</taxon>
        <taxon>Clostridiaceae</taxon>
        <taxon>Clostridium</taxon>
    </lineage>
</organism>
<comment type="caution">
    <text evidence="1">The sequence shown here is derived from an EMBL/GenBank/DDBJ whole genome shotgun (WGS) entry which is preliminary data.</text>
</comment>
<dbReference type="Proteomes" id="UP000622687">
    <property type="component" value="Unassembled WGS sequence"/>
</dbReference>
<proteinExistence type="predicted"/>
<dbReference type="EMBL" id="JAEEGB010000035">
    <property type="protein sequence ID" value="MBI6874791.1"/>
    <property type="molecule type" value="Genomic_DNA"/>
</dbReference>
<dbReference type="RefSeq" id="WP_211144169.1">
    <property type="nucleotide sequence ID" value="NZ_JAEEGB010000035.1"/>
</dbReference>
<evidence type="ECO:0000313" key="1">
    <source>
        <dbReference type="EMBL" id="MBI6874791.1"/>
    </source>
</evidence>
<keyword evidence="2" id="KW-1185">Reference proteome</keyword>
<name>A0A934HUH1_9CLOT</name>
<gene>
    <name evidence="1" type="ORF">I6U51_19150</name>
</gene>
<protein>
    <submittedName>
        <fullName evidence="1">Uncharacterized protein</fullName>
    </submittedName>
</protein>
<sequence>MGKYDNLYLLIQDVEGLMDSMLISGFNVVNTGLLDTMTEIYENCERVGLSFAAETIKEIIQAQEKKRHDINYNYKEIMSNYFLLNNYIQIIKSKLELEKAKRDMELSK</sequence>
<accession>A0A934HUH1</accession>